<accession>A0AAN8V8M5</accession>
<evidence type="ECO:0000259" key="3">
    <source>
        <dbReference type="Pfam" id="PF10058"/>
    </source>
</evidence>
<dbReference type="GO" id="GO:0071782">
    <property type="term" value="C:endoplasmic reticulum tubular network"/>
    <property type="evidence" value="ECO:0007669"/>
    <property type="project" value="TreeGrafter"/>
</dbReference>
<dbReference type="AlphaFoldDB" id="A0AAN8V8M5"/>
<keyword evidence="2" id="KW-0472">Membrane</keyword>
<feature type="domain" description="Lunapark zinc ribbon" evidence="3">
    <location>
        <begin position="292"/>
        <end position="342"/>
    </location>
</feature>
<gene>
    <name evidence="4" type="ORF">RJ641_004492</name>
</gene>
<protein>
    <submittedName>
        <fullName evidence="4">Lunapark domain</fullName>
    </submittedName>
</protein>
<dbReference type="Pfam" id="PF10058">
    <property type="entry name" value="Zn_ribbon_10"/>
    <property type="match status" value="1"/>
</dbReference>
<evidence type="ECO:0000313" key="5">
    <source>
        <dbReference type="Proteomes" id="UP001370490"/>
    </source>
</evidence>
<feature type="non-terminal residue" evidence="4">
    <location>
        <position position="1"/>
    </location>
</feature>
<organism evidence="4 5">
    <name type="scientific">Dillenia turbinata</name>
    <dbReference type="NCBI Taxonomy" id="194707"/>
    <lineage>
        <taxon>Eukaryota</taxon>
        <taxon>Viridiplantae</taxon>
        <taxon>Streptophyta</taxon>
        <taxon>Embryophyta</taxon>
        <taxon>Tracheophyta</taxon>
        <taxon>Spermatophyta</taxon>
        <taxon>Magnoliopsida</taxon>
        <taxon>eudicotyledons</taxon>
        <taxon>Gunneridae</taxon>
        <taxon>Pentapetalae</taxon>
        <taxon>Dilleniales</taxon>
        <taxon>Dilleniaceae</taxon>
        <taxon>Dillenia</taxon>
    </lineage>
</organism>
<feature type="compositionally biased region" description="Low complexity" evidence="1">
    <location>
        <begin position="241"/>
        <end position="250"/>
    </location>
</feature>
<keyword evidence="2" id="KW-1133">Transmembrane helix</keyword>
<dbReference type="EMBL" id="JBAMMX010000012">
    <property type="protein sequence ID" value="KAK6930398.1"/>
    <property type="molecule type" value="Genomic_DNA"/>
</dbReference>
<evidence type="ECO:0000256" key="2">
    <source>
        <dbReference type="SAM" id="Phobius"/>
    </source>
</evidence>
<dbReference type="Proteomes" id="UP001370490">
    <property type="component" value="Unassembled WGS sequence"/>
</dbReference>
<proteinExistence type="predicted"/>
<evidence type="ECO:0000313" key="4">
    <source>
        <dbReference type="EMBL" id="KAK6930398.1"/>
    </source>
</evidence>
<feature type="region of interest" description="Disordered" evidence="1">
    <location>
        <begin position="1"/>
        <end position="30"/>
    </location>
</feature>
<dbReference type="PANTHER" id="PTHR22166:SF12">
    <property type="entry name" value="ENDOPLASMIC RETICULUM JUNCTION FORMATION PROTEIN LUNAPARK"/>
    <property type="match status" value="1"/>
</dbReference>
<feature type="compositionally biased region" description="Basic and acidic residues" evidence="1">
    <location>
        <begin position="1"/>
        <end position="12"/>
    </location>
</feature>
<comment type="caution">
    <text evidence="4">The sequence shown here is derived from an EMBL/GenBank/DDBJ whole genome shotgun (WGS) entry which is preliminary data.</text>
</comment>
<feature type="transmembrane region" description="Helical" evidence="2">
    <location>
        <begin position="121"/>
        <end position="138"/>
    </location>
</feature>
<dbReference type="InterPro" id="IPR040115">
    <property type="entry name" value="Lnp"/>
</dbReference>
<dbReference type="InterPro" id="IPR019273">
    <property type="entry name" value="Lunapark_Znf"/>
</dbReference>
<sequence>EMAKEANKKQEIMENLAGTPTERKEGESTKKKRRGVISRLWNVIFNVRGDDFEKRLQNISKEEALVLARMKKRSYSWRRMRRNFIIFSVIIEVIAVSYAIMTTRSLELNWKMRAFRVLPMFLLPLFSSATYSALVSFTRMRDRKDQKTLERLHAERQAKIDELKERTNYYTTQQLIQRYDPDPAAKAAAASVLASKLGAESGLKVYLGKETNANLIAGKSNDVEIVQSSGLRNRKQVLNRSSSPSSTGSPLTHDSNEALLGAAIEGPENYKHNELVVDHYNKPKSATNDEGWIARVAALLVGEDPTQSYALICGNCHMHNGLARKEDFPYITYYCPHCHALNRSKEQKPGSSLGSPSSMSQTIGIIEPVDNAGASLDDKMDSDSSIVTDPMDSTEGNDRIVSGDTFSPIWMFLILRLVGFQRSVAVEDQNHYLLCLLEWLLDIRFLFRSISISVLLKPQVFTIALFRNVPTLSRSFSDSKEMILNLGCLDLEVAHVAEPPIARNQKKRQRRVDFSNSKWN</sequence>
<keyword evidence="2" id="KW-0812">Transmembrane</keyword>
<reference evidence="4 5" key="1">
    <citation type="submission" date="2023-12" db="EMBL/GenBank/DDBJ databases">
        <title>A high-quality genome assembly for Dillenia turbinata (Dilleniales).</title>
        <authorList>
            <person name="Chanderbali A."/>
        </authorList>
    </citation>
    <scope>NUCLEOTIDE SEQUENCE [LARGE SCALE GENOMIC DNA]</scope>
    <source>
        <strain evidence="4">LSX21</strain>
        <tissue evidence="4">Leaf</tissue>
    </source>
</reference>
<dbReference type="PANTHER" id="PTHR22166">
    <property type="entry name" value="ENDOPLASMIC RETICULUM JUNCTION FORMATION PROTEIN LUNAPARK"/>
    <property type="match status" value="1"/>
</dbReference>
<keyword evidence="5" id="KW-1185">Reference proteome</keyword>
<feature type="region of interest" description="Disordered" evidence="1">
    <location>
        <begin position="234"/>
        <end position="254"/>
    </location>
</feature>
<evidence type="ECO:0000256" key="1">
    <source>
        <dbReference type="SAM" id="MobiDB-lite"/>
    </source>
</evidence>
<feature type="transmembrane region" description="Helical" evidence="2">
    <location>
        <begin position="83"/>
        <end position="101"/>
    </location>
</feature>
<dbReference type="GO" id="GO:0071786">
    <property type="term" value="P:endoplasmic reticulum tubular network organization"/>
    <property type="evidence" value="ECO:0007669"/>
    <property type="project" value="InterPro"/>
</dbReference>
<name>A0AAN8V8M5_9MAGN</name>